<dbReference type="AlphaFoldDB" id="A0A087UL20"/>
<gene>
    <name evidence="2" type="ORF">X975_10266</name>
</gene>
<sequence length="43" mass="5126">MYNCMINNIIIIYIFWTSTVVNSISFSYFMNLLFSSRESNNFS</sequence>
<reference evidence="2 3" key="1">
    <citation type="submission" date="2013-11" db="EMBL/GenBank/DDBJ databases">
        <title>Genome sequencing of Stegodyphus mimosarum.</title>
        <authorList>
            <person name="Bechsgaard J."/>
        </authorList>
    </citation>
    <scope>NUCLEOTIDE SEQUENCE [LARGE SCALE GENOMIC DNA]</scope>
</reference>
<keyword evidence="1" id="KW-0472">Membrane</keyword>
<keyword evidence="1" id="KW-1133">Transmembrane helix</keyword>
<feature type="non-terminal residue" evidence="2">
    <location>
        <position position="43"/>
    </location>
</feature>
<keyword evidence="1" id="KW-0812">Transmembrane</keyword>
<dbReference type="EMBL" id="KK120334">
    <property type="protein sequence ID" value="KFM78059.1"/>
    <property type="molecule type" value="Genomic_DNA"/>
</dbReference>
<evidence type="ECO:0000313" key="3">
    <source>
        <dbReference type="Proteomes" id="UP000054359"/>
    </source>
</evidence>
<feature type="transmembrane region" description="Helical" evidence="1">
    <location>
        <begin position="12"/>
        <end position="34"/>
    </location>
</feature>
<keyword evidence="3" id="KW-1185">Reference proteome</keyword>
<organism evidence="2 3">
    <name type="scientific">Stegodyphus mimosarum</name>
    <name type="common">African social velvet spider</name>
    <dbReference type="NCBI Taxonomy" id="407821"/>
    <lineage>
        <taxon>Eukaryota</taxon>
        <taxon>Metazoa</taxon>
        <taxon>Ecdysozoa</taxon>
        <taxon>Arthropoda</taxon>
        <taxon>Chelicerata</taxon>
        <taxon>Arachnida</taxon>
        <taxon>Araneae</taxon>
        <taxon>Araneomorphae</taxon>
        <taxon>Entelegynae</taxon>
        <taxon>Eresoidea</taxon>
        <taxon>Eresidae</taxon>
        <taxon>Stegodyphus</taxon>
    </lineage>
</organism>
<dbReference type="Proteomes" id="UP000054359">
    <property type="component" value="Unassembled WGS sequence"/>
</dbReference>
<name>A0A087UL20_STEMI</name>
<evidence type="ECO:0000256" key="1">
    <source>
        <dbReference type="SAM" id="Phobius"/>
    </source>
</evidence>
<evidence type="ECO:0000313" key="2">
    <source>
        <dbReference type="EMBL" id="KFM78059.1"/>
    </source>
</evidence>
<protein>
    <submittedName>
        <fullName evidence="2">Uncharacterized protein</fullName>
    </submittedName>
</protein>
<proteinExistence type="predicted"/>
<accession>A0A087UL20</accession>